<reference evidence="1 2" key="1">
    <citation type="journal article" date="2017" name="Nature">
        <title>The Apostasia genome and the evolution of orchids.</title>
        <authorList>
            <person name="Zhang G.Q."/>
            <person name="Liu K.W."/>
            <person name="Li Z."/>
            <person name="Lohaus R."/>
            <person name="Hsiao Y.Y."/>
            <person name="Niu S.C."/>
            <person name="Wang J.Y."/>
            <person name="Lin Y.C."/>
            <person name="Xu Q."/>
            <person name="Chen L.J."/>
            <person name="Yoshida K."/>
            <person name="Fujiwara S."/>
            <person name="Wang Z.W."/>
            <person name="Zhang Y.Q."/>
            <person name="Mitsuda N."/>
            <person name="Wang M."/>
            <person name="Liu G.H."/>
            <person name="Pecoraro L."/>
            <person name="Huang H.X."/>
            <person name="Xiao X.J."/>
            <person name="Lin M."/>
            <person name="Wu X.Y."/>
            <person name="Wu W.L."/>
            <person name="Chen Y.Y."/>
            <person name="Chang S.B."/>
            <person name="Sakamoto S."/>
            <person name="Ohme-Takagi M."/>
            <person name="Yagi M."/>
            <person name="Zeng S.J."/>
            <person name="Shen C.Y."/>
            <person name="Yeh C.M."/>
            <person name="Luo Y.B."/>
            <person name="Tsai W.C."/>
            <person name="Van de Peer Y."/>
            <person name="Liu Z.J."/>
        </authorList>
    </citation>
    <scope>NUCLEOTIDE SEQUENCE [LARGE SCALE GENOMIC DNA]</scope>
    <source>
        <strain evidence="2">cv. Shenzhen</strain>
        <tissue evidence="1">Stem</tissue>
    </source>
</reference>
<accession>A0A2I0AP12</accession>
<protein>
    <submittedName>
        <fullName evidence="1">Protein FAR1-like sequence 5</fullName>
    </submittedName>
</protein>
<evidence type="ECO:0000313" key="2">
    <source>
        <dbReference type="Proteomes" id="UP000236161"/>
    </source>
</evidence>
<dbReference type="PANTHER" id="PTHR47718:SF17">
    <property type="entry name" value="PROTEIN FAR1-RELATED SEQUENCE 5-LIKE"/>
    <property type="match status" value="1"/>
</dbReference>
<evidence type="ECO:0000313" key="1">
    <source>
        <dbReference type="EMBL" id="PKA57290.1"/>
    </source>
</evidence>
<dbReference type="AlphaFoldDB" id="A0A2I0AP12"/>
<name>A0A2I0AP12_9ASPA</name>
<gene>
    <name evidence="1" type="primary">FRS5</name>
    <name evidence="1" type="ORF">AXF42_Ash002594</name>
</gene>
<organism evidence="1 2">
    <name type="scientific">Apostasia shenzhenica</name>
    <dbReference type="NCBI Taxonomy" id="1088818"/>
    <lineage>
        <taxon>Eukaryota</taxon>
        <taxon>Viridiplantae</taxon>
        <taxon>Streptophyta</taxon>
        <taxon>Embryophyta</taxon>
        <taxon>Tracheophyta</taxon>
        <taxon>Spermatophyta</taxon>
        <taxon>Magnoliopsida</taxon>
        <taxon>Liliopsida</taxon>
        <taxon>Asparagales</taxon>
        <taxon>Orchidaceae</taxon>
        <taxon>Apostasioideae</taxon>
        <taxon>Apostasia</taxon>
    </lineage>
</organism>
<dbReference type="Proteomes" id="UP000236161">
    <property type="component" value="Unassembled WGS sequence"/>
</dbReference>
<dbReference type="OrthoDB" id="2407438at2759"/>
<dbReference type="PANTHER" id="PTHR47718">
    <property type="entry name" value="OS01G0519700 PROTEIN"/>
    <property type="match status" value="1"/>
</dbReference>
<sequence length="147" mass="17308">MVRFKVDINGKWWINKLVEEHNHELASPKKRHLLRSHRSIHGKEAGVLQCMSKVGISTADAFSYIVQQAGGIENVGFSKRDAYNFVNQERLLRIESGDAFNLLKIFREQKDFDPLFDWDVKFDEEQRLTIFYGLMENARWTIIFLEM</sequence>
<dbReference type="EMBL" id="KZ451969">
    <property type="protein sequence ID" value="PKA57290.1"/>
    <property type="molecule type" value="Genomic_DNA"/>
</dbReference>
<keyword evidence="2" id="KW-1185">Reference proteome</keyword>
<proteinExistence type="predicted"/>